<dbReference type="Proteomes" id="UP000256970">
    <property type="component" value="Unassembled WGS sequence"/>
</dbReference>
<protein>
    <submittedName>
        <fullName evidence="4">Uncharacterized protein</fullName>
    </submittedName>
</protein>
<proteinExistence type="inferred from homology"/>
<evidence type="ECO:0000313" key="3">
    <source>
        <dbReference type="EMBL" id="SZX69286.1"/>
    </source>
</evidence>
<dbReference type="Gene3D" id="3.40.50.720">
    <property type="entry name" value="NAD(P)-binding Rossmann-like Domain"/>
    <property type="match status" value="1"/>
</dbReference>
<evidence type="ECO:0000313" key="4">
    <source>
        <dbReference type="EMBL" id="SZX77669.1"/>
    </source>
</evidence>
<name>A0A383WKH4_TETOB</name>
<sequence length="318" mass="34453">MLQSTSLPAAGRARLPSRRTATVMAASGKTVMITGGNTGIGYETAKVLLAKGYSVTLACRDASRASNAVQRLQQQQPGAPVDYLLLDLADLASVRDAANKWMDSGKQIDVLLNNAGVMACPRMETAQGYEYQLGVNHLGHFLWANTLLPLLKQNPNPVRIVNVASTAHMFGKMDFDDLQSRNNYDRWRAYGQSKLANILFTYELARKLQPSSSITANCLHPGVVRTELSRYLMTDPDALTSKLLTALFTPFTLSPEQGALTNIYCCSSPDVEGISGKYYDSCKPVASTPASYDTATAAKLWSVSEELTQAYAKAPAAV</sequence>
<dbReference type="PANTHER" id="PTHR43157:SF31">
    <property type="entry name" value="PHOSPHATIDYLINOSITOL-GLYCAN BIOSYNTHESIS CLASS F PROTEIN"/>
    <property type="match status" value="1"/>
</dbReference>
<accession>A0A383WKH4</accession>
<dbReference type="EMBL" id="FNXT01001291">
    <property type="protein sequence ID" value="SZX77669.1"/>
    <property type="molecule type" value="Genomic_DNA"/>
</dbReference>
<dbReference type="InterPro" id="IPR002347">
    <property type="entry name" value="SDR_fam"/>
</dbReference>
<dbReference type="PANTHER" id="PTHR43157">
    <property type="entry name" value="PHOSPHATIDYLINOSITOL-GLYCAN BIOSYNTHESIS CLASS F PROTEIN-RELATED"/>
    <property type="match status" value="1"/>
</dbReference>
<dbReference type="PRINTS" id="PR00080">
    <property type="entry name" value="SDRFAMILY"/>
</dbReference>
<dbReference type="SUPFAM" id="SSF51735">
    <property type="entry name" value="NAD(P)-binding Rossmann-fold domains"/>
    <property type="match status" value="1"/>
</dbReference>
<dbReference type="NCBIfam" id="NF004846">
    <property type="entry name" value="PRK06197.1"/>
    <property type="match status" value="1"/>
</dbReference>
<evidence type="ECO:0000256" key="1">
    <source>
        <dbReference type="ARBA" id="ARBA00023002"/>
    </source>
</evidence>
<keyword evidence="5" id="KW-1185">Reference proteome</keyword>
<dbReference type="GO" id="GO:0016491">
    <property type="term" value="F:oxidoreductase activity"/>
    <property type="evidence" value="ECO:0007669"/>
    <property type="project" value="UniProtKB-KW"/>
</dbReference>
<evidence type="ECO:0000313" key="5">
    <source>
        <dbReference type="Proteomes" id="UP000256970"/>
    </source>
</evidence>
<comment type="similarity">
    <text evidence="2">Belongs to the short-chain dehydrogenases/reductases (SDR) family.</text>
</comment>
<keyword evidence="1" id="KW-0560">Oxidoreductase</keyword>
<dbReference type="InterPro" id="IPR036291">
    <property type="entry name" value="NAD(P)-bd_dom_sf"/>
</dbReference>
<dbReference type="CDD" id="cd05327">
    <property type="entry name" value="retinol-DH_like_SDR_c_like"/>
    <property type="match status" value="1"/>
</dbReference>
<dbReference type="Pfam" id="PF00106">
    <property type="entry name" value="adh_short"/>
    <property type="match status" value="1"/>
</dbReference>
<dbReference type="AlphaFoldDB" id="A0A383WKH4"/>
<dbReference type="STRING" id="3088.A0A383WKH4"/>
<dbReference type="EMBL" id="FNXT01000918">
    <property type="protein sequence ID" value="SZX69286.1"/>
    <property type="molecule type" value="Genomic_DNA"/>
</dbReference>
<organism evidence="4 5">
    <name type="scientific">Tetradesmus obliquus</name>
    <name type="common">Green alga</name>
    <name type="synonym">Acutodesmus obliquus</name>
    <dbReference type="NCBI Taxonomy" id="3088"/>
    <lineage>
        <taxon>Eukaryota</taxon>
        <taxon>Viridiplantae</taxon>
        <taxon>Chlorophyta</taxon>
        <taxon>core chlorophytes</taxon>
        <taxon>Chlorophyceae</taxon>
        <taxon>CS clade</taxon>
        <taxon>Sphaeropleales</taxon>
        <taxon>Scenedesmaceae</taxon>
        <taxon>Tetradesmus</taxon>
    </lineage>
</organism>
<reference evidence="4 5" key="1">
    <citation type="submission" date="2016-10" db="EMBL/GenBank/DDBJ databases">
        <authorList>
            <person name="Cai Z."/>
        </authorList>
    </citation>
    <scope>NUCLEOTIDE SEQUENCE [LARGE SCALE GENOMIC DNA]</scope>
</reference>
<evidence type="ECO:0000256" key="2">
    <source>
        <dbReference type="RuleBase" id="RU000363"/>
    </source>
</evidence>
<dbReference type="PRINTS" id="PR00081">
    <property type="entry name" value="GDHRDH"/>
</dbReference>
<gene>
    <name evidence="4" type="ORF">BQ4739_LOCUS18019</name>
    <name evidence="3" type="ORF">BQ4739_LOCUS9577</name>
</gene>